<accession>A0A1G7JZI7</accession>
<dbReference type="EMBL" id="FNBD01000011">
    <property type="protein sequence ID" value="SDF30386.1"/>
    <property type="molecule type" value="Genomic_DNA"/>
</dbReference>
<reference evidence="2" key="1">
    <citation type="submission" date="2016-10" db="EMBL/GenBank/DDBJ databases">
        <authorList>
            <person name="Varghese N."/>
            <person name="Submissions S."/>
        </authorList>
    </citation>
    <scope>NUCLEOTIDE SEQUENCE [LARGE SCALE GENOMIC DNA]</scope>
    <source>
        <strain evidence="2">DSM 24729</strain>
    </source>
</reference>
<dbReference type="GO" id="GO:0016301">
    <property type="term" value="F:kinase activity"/>
    <property type="evidence" value="ECO:0007669"/>
    <property type="project" value="UniProtKB-KW"/>
</dbReference>
<dbReference type="InterPro" id="IPR014710">
    <property type="entry name" value="RmlC-like_jellyroll"/>
</dbReference>
<dbReference type="eggNOG" id="COG0664">
    <property type="taxonomic scope" value="Bacteria"/>
</dbReference>
<gene>
    <name evidence="1" type="ORF">SAMN04487992_1118</name>
</gene>
<evidence type="ECO:0000313" key="2">
    <source>
        <dbReference type="Proteomes" id="UP000182114"/>
    </source>
</evidence>
<keyword evidence="2" id="KW-1185">Reference proteome</keyword>
<proteinExistence type="predicted"/>
<dbReference type="PROSITE" id="PS50042">
    <property type="entry name" value="CNMP_BINDING_3"/>
    <property type="match status" value="1"/>
</dbReference>
<sequence length="192" mass="22356">MYSEIDHNISKHVSFTSEELKIFHALLEEKSVSKKEFLLKEGDFCDFEGFVLKGCLRKYYINENGMEVIVQFAIEDSWISDIASFSEHKPSHFFIEALEDCKLLILNPSKKEELLSKIPKFERVFRILVQRNLSVTQDRLVNTIAKTAPEKYLDFLEHYPSIPQRVAQHYIASYLGISAEFLSKVRTRLSKS</sequence>
<dbReference type="CDD" id="cd00038">
    <property type="entry name" value="CAP_ED"/>
    <property type="match status" value="1"/>
</dbReference>
<dbReference type="Gene3D" id="2.60.120.10">
    <property type="entry name" value="Jelly Rolls"/>
    <property type="match status" value="1"/>
</dbReference>
<organism evidence="1 2">
    <name type="scientific">Cellulophaga baltica</name>
    <dbReference type="NCBI Taxonomy" id="76594"/>
    <lineage>
        <taxon>Bacteria</taxon>
        <taxon>Pseudomonadati</taxon>
        <taxon>Bacteroidota</taxon>
        <taxon>Flavobacteriia</taxon>
        <taxon>Flavobacteriales</taxon>
        <taxon>Flavobacteriaceae</taxon>
        <taxon>Cellulophaga</taxon>
    </lineage>
</organism>
<keyword evidence="1" id="KW-0418">Kinase</keyword>
<name>A0A1G7JZI7_9FLAO</name>
<dbReference type="Pfam" id="PF00027">
    <property type="entry name" value="cNMP_binding"/>
    <property type="match status" value="1"/>
</dbReference>
<protein>
    <submittedName>
        <fullName evidence="1">cAMP-binding domain of CRP or a regulatory subunit of cAMP-dependent protein kinases</fullName>
    </submittedName>
</protein>
<keyword evidence="1" id="KW-0808">Transferase</keyword>
<dbReference type="InterPro" id="IPR018490">
    <property type="entry name" value="cNMP-bd_dom_sf"/>
</dbReference>
<evidence type="ECO:0000313" key="1">
    <source>
        <dbReference type="EMBL" id="SDF30386.1"/>
    </source>
</evidence>
<dbReference type="InterPro" id="IPR000595">
    <property type="entry name" value="cNMP-bd_dom"/>
</dbReference>
<dbReference type="SUPFAM" id="SSF51206">
    <property type="entry name" value="cAMP-binding domain-like"/>
    <property type="match status" value="1"/>
</dbReference>
<dbReference type="RefSeq" id="WP_024480351.1">
    <property type="nucleotide sequence ID" value="NZ_FNBD01000011.1"/>
</dbReference>
<dbReference type="Proteomes" id="UP000182114">
    <property type="component" value="Unassembled WGS sequence"/>
</dbReference>
<dbReference type="AlphaFoldDB" id="A0A1G7JZI7"/>